<dbReference type="InterPro" id="IPR044922">
    <property type="entry name" value="DUF2063_N_sf"/>
</dbReference>
<sequence length="268" mass="28758">MSKASAPDLPQAQALFAAAMLNVGSVAASLPLFSAEKERRESGIGLYRGNLSAIWSQSLANAYPVLQQLVGAEFFAQMARAYGQEHPSQSGDLNDFGRDLPSFLAGSGMSPAYPYFADVAALEWQVHSAYYAADATILTLAELLAQVAQSGHDVQSVRLQMHSASQLHQSGYASVAIWQAHQSNQAEPQFEALPADLGVANFGLISRREWQVTVTALDQAGFLALRALAEGCRLEAALELAMQQDPQFDIAAQLTLWFSAGAFSAYSL</sequence>
<dbReference type="AlphaFoldDB" id="A0A6M4A3B6"/>
<evidence type="ECO:0000313" key="2">
    <source>
        <dbReference type="EMBL" id="QJQ05583.1"/>
    </source>
</evidence>
<dbReference type="InterPro" id="IPR018640">
    <property type="entry name" value="DUF2063"/>
</dbReference>
<dbReference type="EMBL" id="CP051152">
    <property type="protein sequence ID" value="QJQ05583.1"/>
    <property type="molecule type" value="Genomic_DNA"/>
</dbReference>
<dbReference type="Pfam" id="PF09836">
    <property type="entry name" value="DUF2063"/>
    <property type="match status" value="1"/>
</dbReference>
<dbReference type="Proteomes" id="UP000274350">
    <property type="component" value="Chromosome"/>
</dbReference>
<proteinExistence type="predicted"/>
<organism evidence="2 3">
    <name type="scientific">Undibacterium piscinae</name>
    <dbReference type="NCBI Taxonomy" id="2495591"/>
    <lineage>
        <taxon>Bacteria</taxon>
        <taxon>Pseudomonadati</taxon>
        <taxon>Pseudomonadota</taxon>
        <taxon>Betaproteobacteria</taxon>
        <taxon>Burkholderiales</taxon>
        <taxon>Oxalobacteraceae</taxon>
        <taxon>Undibacterium</taxon>
    </lineage>
</organism>
<protein>
    <submittedName>
        <fullName evidence="2">DUF2063 domain-containing protein</fullName>
    </submittedName>
</protein>
<keyword evidence="3" id="KW-1185">Reference proteome</keyword>
<gene>
    <name evidence="2" type="ORF">EJG51_006660</name>
</gene>
<evidence type="ECO:0000259" key="1">
    <source>
        <dbReference type="Pfam" id="PF09836"/>
    </source>
</evidence>
<evidence type="ECO:0000313" key="3">
    <source>
        <dbReference type="Proteomes" id="UP000274350"/>
    </source>
</evidence>
<accession>A0A6M4A3B6</accession>
<name>A0A6M4A3B6_9BURK</name>
<reference evidence="2 3" key="1">
    <citation type="journal article" date="2019" name="Int. J. Syst. Evol. Microbiol.">
        <title>Undibacterium piscinae sp. nov., isolated from Korean shiner intestine.</title>
        <authorList>
            <person name="Lee S.Y."/>
            <person name="Kang W."/>
            <person name="Kim P.S."/>
            <person name="Kim H.S."/>
            <person name="Sung H."/>
            <person name="Shin N.R."/>
            <person name="Whon T.W."/>
            <person name="Yun J.H."/>
            <person name="Lee J.Y."/>
            <person name="Lee J.Y."/>
            <person name="Jung M.J."/>
            <person name="Jeong Y.S."/>
            <person name="Tak E.J."/>
            <person name="Han J.E."/>
            <person name="Hyun D.W."/>
            <person name="Kang M.S."/>
            <person name="Lee K.E."/>
            <person name="Lee B.H."/>
            <person name="Bae J.W."/>
        </authorList>
    </citation>
    <scope>NUCLEOTIDE SEQUENCE [LARGE SCALE GENOMIC DNA]</scope>
    <source>
        <strain evidence="2 3">S11R28</strain>
    </source>
</reference>
<dbReference type="Gene3D" id="1.10.150.690">
    <property type="entry name" value="DUF2063"/>
    <property type="match status" value="1"/>
</dbReference>
<feature type="domain" description="Putative DNA-binding" evidence="1">
    <location>
        <begin position="12"/>
        <end position="104"/>
    </location>
</feature>
<dbReference type="OrthoDB" id="4146344at2"/>
<dbReference type="KEGG" id="upi:EJG51_006660"/>